<dbReference type="Proteomes" id="UP000179840">
    <property type="component" value="Unassembled WGS sequence"/>
</dbReference>
<feature type="signal peptide" evidence="4">
    <location>
        <begin position="1"/>
        <end position="22"/>
    </location>
</feature>
<dbReference type="InterPro" id="IPR006664">
    <property type="entry name" value="OMP_bac"/>
</dbReference>
<keyword evidence="2 3" id="KW-0472">Membrane</keyword>
<dbReference type="InterPro" id="IPR036737">
    <property type="entry name" value="OmpA-like_sf"/>
</dbReference>
<dbReference type="InterPro" id="IPR050330">
    <property type="entry name" value="Bact_OuterMem_StrucFunc"/>
</dbReference>
<evidence type="ECO:0000256" key="2">
    <source>
        <dbReference type="ARBA" id="ARBA00023136"/>
    </source>
</evidence>
<sequence>MQFIYTQLRRGFLGLFMLGLLAACQSTPETKPLFNAEQVATLKEQGFNQTDEGWELSFTDKLLFDFGASSLTAPSRAAIQKISAALLKVGITHMRVEGHTDNEGAEVLNNKLSLARANVVADAMGVVGIPRGNIVVKGLGMSKPVASNATKAGQAENRRVTVIVSAP</sequence>
<dbReference type="CDD" id="cd07185">
    <property type="entry name" value="OmpA_C-like"/>
    <property type="match status" value="1"/>
</dbReference>
<comment type="caution">
    <text evidence="6">The sequence shown here is derived from an EMBL/GenBank/DDBJ whole genome shotgun (WGS) entry which is preliminary data.</text>
</comment>
<dbReference type="RefSeq" id="WP_071078000.1">
    <property type="nucleotide sequence ID" value="NZ_LFKP01000008.1"/>
</dbReference>
<evidence type="ECO:0000313" key="6">
    <source>
        <dbReference type="EMBL" id="OHV96492.1"/>
    </source>
</evidence>
<dbReference type="EMBL" id="LFKP01000008">
    <property type="protein sequence ID" value="OHV96492.1"/>
    <property type="molecule type" value="Genomic_DNA"/>
</dbReference>
<accession>A0A1S1U7U7</accession>
<dbReference type="GO" id="GO:0009279">
    <property type="term" value="C:cell outer membrane"/>
    <property type="evidence" value="ECO:0007669"/>
    <property type="project" value="UniProtKB-SubCell"/>
</dbReference>
<evidence type="ECO:0000256" key="4">
    <source>
        <dbReference type="SAM" id="SignalP"/>
    </source>
</evidence>
<dbReference type="SUPFAM" id="SSF103088">
    <property type="entry name" value="OmpA-like"/>
    <property type="match status" value="1"/>
</dbReference>
<dbReference type="Pfam" id="PF00691">
    <property type="entry name" value="OmpA"/>
    <property type="match status" value="1"/>
</dbReference>
<evidence type="ECO:0000256" key="1">
    <source>
        <dbReference type="ARBA" id="ARBA00004442"/>
    </source>
</evidence>
<evidence type="ECO:0000313" key="7">
    <source>
        <dbReference type="Proteomes" id="UP000179840"/>
    </source>
</evidence>
<dbReference type="AlphaFoldDB" id="A0A1S1U7U7"/>
<comment type="subcellular location">
    <subcellularLocation>
        <location evidence="1">Cell outer membrane</location>
    </subcellularLocation>
</comment>
<feature type="chain" id="PRO_5010349239" evidence="4">
    <location>
        <begin position="23"/>
        <end position="167"/>
    </location>
</feature>
<organism evidence="6 7">
    <name type="scientific">Janthinobacterium lividum</name>
    <dbReference type="NCBI Taxonomy" id="29581"/>
    <lineage>
        <taxon>Bacteria</taxon>
        <taxon>Pseudomonadati</taxon>
        <taxon>Pseudomonadota</taxon>
        <taxon>Betaproteobacteria</taxon>
        <taxon>Burkholderiales</taxon>
        <taxon>Oxalobacteraceae</taxon>
        <taxon>Janthinobacterium</taxon>
    </lineage>
</organism>
<evidence type="ECO:0000259" key="5">
    <source>
        <dbReference type="PROSITE" id="PS51123"/>
    </source>
</evidence>
<feature type="domain" description="OmpA-like" evidence="5">
    <location>
        <begin position="52"/>
        <end position="167"/>
    </location>
</feature>
<reference evidence="6 7" key="1">
    <citation type="submission" date="2015-06" db="EMBL/GenBank/DDBJ databases">
        <title>Draft genome sequencing of a biphenyl-degrading bacterium, Janthinobacterium lividum MEG1.</title>
        <authorList>
            <person name="Shimodaira J."/>
            <person name="Hatta T."/>
        </authorList>
    </citation>
    <scope>NUCLEOTIDE SEQUENCE [LARGE SCALE GENOMIC DNA]</scope>
    <source>
        <strain evidence="6 7">MEG1</strain>
    </source>
</reference>
<name>A0A1S1U7U7_9BURK</name>
<dbReference type="PANTHER" id="PTHR30329:SF17">
    <property type="entry name" value="LIPOPROTEIN YFIB-RELATED"/>
    <property type="match status" value="1"/>
</dbReference>
<proteinExistence type="predicted"/>
<dbReference type="PRINTS" id="PR01021">
    <property type="entry name" value="OMPADOMAIN"/>
</dbReference>
<evidence type="ECO:0000256" key="3">
    <source>
        <dbReference type="PROSITE-ProRule" id="PRU00473"/>
    </source>
</evidence>
<dbReference type="PROSITE" id="PS51123">
    <property type="entry name" value="OMPA_2"/>
    <property type="match status" value="1"/>
</dbReference>
<dbReference type="Gene3D" id="3.30.1330.60">
    <property type="entry name" value="OmpA-like domain"/>
    <property type="match status" value="1"/>
</dbReference>
<dbReference type="PANTHER" id="PTHR30329">
    <property type="entry name" value="STATOR ELEMENT OF FLAGELLAR MOTOR COMPLEX"/>
    <property type="match status" value="1"/>
</dbReference>
<gene>
    <name evidence="6" type="ORF">AKG95_17300</name>
</gene>
<keyword evidence="4" id="KW-0732">Signal</keyword>
<dbReference type="InterPro" id="IPR006665">
    <property type="entry name" value="OmpA-like"/>
</dbReference>
<protein>
    <submittedName>
        <fullName evidence="6">Membrane protein</fullName>
    </submittedName>
</protein>